<dbReference type="Proteomes" id="UP001162480">
    <property type="component" value="Chromosome 7"/>
</dbReference>
<proteinExistence type="predicted"/>
<gene>
    <name evidence="1" type="ORF">OCTVUL_1B008473</name>
</gene>
<reference evidence="1" key="1">
    <citation type="submission" date="2023-08" db="EMBL/GenBank/DDBJ databases">
        <authorList>
            <person name="Alioto T."/>
            <person name="Alioto T."/>
            <person name="Gomez Garrido J."/>
        </authorList>
    </citation>
    <scope>NUCLEOTIDE SEQUENCE</scope>
</reference>
<organism evidence="1 2">
    <name type="scientific">Octopus vulgaris</name>
    <name type="common">Common octopus</name>
    <dbReference type="NCBI Taxonomy" id="6645"/>
    <lineage>
        <taxon>Eukaryota</taxon>
        <taxon>Metazoa</taxon>
        <taxon>Spiralia</taxon>
        <taxon>Lophotrochozoa</taxon>
        <taxon>Mollusca</taxon>
        <taxon>Cephalopoda</taxon>
        <taxon>Coleoidea</taxon>
        <taxon>Octopodiformes</taxon>
        <taxon>Octopoda</taxon>
        <taxon>Incirrata</taxon>
        <taxon>Octopodidae</taxon>
        <taxon>Octopus</taxon>
    </lineage>
</organism>
<name>A0AA36B329_OCTVU</name>
<dbReference type="EMBL" id="OX597820">
    <property type="protein sequence ID" value="CAI9726251.1"/>
    <property type="molecule type" value="Genomic_DNA"/>
</dbReference>
<evidence type="ECO:0000313" key="2">
    <source>
        <dbReference type="Proteomes" id="UP001162480"/>
    </source>
</evidence>
<dbReference type="AlphaFoldDB" id="A0AA36B329"/>
<keyword evidence="2" id="KW-1185">Reference proteome</keyword>
<sequence length="87" mass="9582">MEIIMNNDALFPALLAKMAAICKETTSKNEAENIQDKKMRSQADFEATDSLIHSDYVLTIGLAAIPNSDMNLVVVIVFVHICNEKGI</sequence>
<protein>
    <submittedName>
        <fullName evidence="1">Uncharacterized protein</fullName>
    </submittedName>
</protein>
<evidence type="ECO:0000313" key="1">
    <source>
        <dbReference type="EMBL" id="CAI9726251.1"/>
    </source>
</evidence>
<accession>A0AA36B329</accession>